<comment type="subunit">
    <text evidence="4">Homodimer.</text>
</comment>
<evidence type="ECO:0000313" key="9">
    <source>
        <dbReference type="EMBL" id="GGY53081.1"/>
    </source>
</evidence>
<dbReference type="InterPro" id="IPR020094">
    <property type="entry name" value="TruA/RsuA/RluB/E/F_N"/>
</dbReference>
<dbReference type="EMBL" id="BMWV01000009">
    <property type="protein sequence ID" value="GGY53081.1"/>
    <property type="molecule type" value="Genomic_DNA"/>
</dbReference>
<dbReference type="GO" id="GO:0160147">
    <property type="term" value="F:tRNA pseudouridine(38-40) synthase activity"/>
    <property type="evidence" value="ECO:0007669"/>
    <property type="project" value="UniProtKB-EC"/>
</dbReference>
<evidence type="ECO:0000256" key="1">
    <source>
        <dbReference type="ARBA" id="ARBA00009375"/>
    </source>
</evidence>
<dbReference type="InterPro" id="IPR001406">
    <property type="entry name" value="PsdUridine_synth_TruA"/>
</dbReference>
<evidence type="ECO:0000256" key="7">
    <source>
        <dbReference type="RuleBase" id="RU003792"/>
    </source>
</evidence>
<evidence type="ECO:0000256" key="3">
    <source>
        <dbReference type="ARBA" id="ARBA00023235"/>
    </source>
</evidence>
<dbReference type="InterPro" id="IPR020095">
    <property type="entry name" value="PsdUridine_synth_TruA_C"/>
</dbReference>
<dbReference type="NCBIfam" id="TIGR00071">
    <property type="entry name" value="hisT_truA"/>
    <property type="match status" value="1"/>
</dbReference>
<comment type="function">
    <text evidence="4">Formation of pseudouridine at positions 38, 39 and 40 in the anticodon stem and loop of transfer RNAs.</text>
</comment>
<accession>A0AA87XVM1</accession>
<dbReference type="GO" id="GO:0003723">
    <property type="term" value="F:RNA binding"/>
    <property type="evidence" value="ECO:0007669"/>
    <property type="project" value="InterPro"/>
</dbReference>
<comment type="catalytic activity">
    <reaction evidence="4 7">
        <text>uridine(38/39/40) in tRNA = pseudouridine(38/39/40) in tRNA</text>
        <dbReference type="Rhea" id="RHEA:22376"/>
        <dbReference type="Rhea" id="RHEA-COMP:10085"/>
        <dbReference type="Rhea" id="RHEA-COMP:10087"/>
        <dbReference type="ChEBI" id="CHEBI:65314"/>
        <dbReference type="ChEBI" id="CHEBI:65315"/>
        <dbReference type="EC" id="5.4.99.12"/>
    </reaction>
</comment>
<dbReference type="InterPro" id="IPR020103">
    <property type="entry name" value="PsdUridine_synth_cat_dom_sf"/>
</dbReference>
<evidence type="ECO:0000256" key="6">
    <source>
        <dbReference type="PIRSR" id="PIRSR001430-2"/>
    </source>
</evidence>
<gene>
    <name evidence="4 9" type="primary">truA</name>
    <name evidence="9" type="ORF">GCM10007387_39310</name>
</gene>
<reference evidence="9" key="2">
    <citation type="submission" date="2022-12" db="EMBL/GenBank/DDBJ databases">
        <authorList>
            <person name="Sun Q."/>
            <person name="Kim S."/>
        </authorList>
    </citation>
    <scope>NUCLEOTIDE SEQUENCE</scope>
    <source>
        <strain evidence="9">KCTC 12343</strain>
    </source>
</reference>
<organism evidence="9 10">
    <name type="scientific">Pseudoduganella albidiflava</name>
    <dbReference type="NCBI Taxonomy" id="321983"/>
    <lineage>
        <taxon>Bacteria</taxon>
        <taxon>Pseudomonadati</taxon>
        <taxon>Pseudomonadota</taxon>
        <taxon>Betaproteobacteria</taxon>
        <taxon>Burkholderiales</taxon>
        <taxon>Oxalobacteraceae</taxon>
        <taxon>Telluria group</taxon>
        <taxon>Pseudoduganella</taxon>
    </lineage>
</organism>
<dbReference type="InterPro" id="IPR020097">
    <property type="entry name" value="PsdUridine_synth_TruA_a/b_dom"/>
</dbReference>
<comment type="similarity">
    <text evidence="1 4 7">Belongs to the tRNA pseudouridine synthase TruA family.</text>
</comment>
<dbReference type="GO" id="GO:0031119">
    <property type="term" value="P:tRNA pseudouridine synthesis"/>
    <property type="evidence" value="ECO:0007669"/>
    <property type="project" value="UniProtKB-UniRule"/>
</dbReference>
<dbReference type="Gene3D" id="3.30.70.580">
    <property type="entry name" value="Pseudouridine synthase I, catalytic domain, N-terminal subdomain"/>
    <property type="match status" value="1"/>
</dbReference>
<dbReference type="PANTHER" id="PTHR11142:SF0">
    <property type="entry name" value="TRNA PSEUDOURIDINE SYNTHASE-LIKE 1"/>
    <property type="match status" value="1"/>
</dbReference>
<comment type="caution">
    <text evidence="9">The sequence shown here is derived from an EMBL/GenBank/DDBJ whole genome shotgun (WGS) entry which is preliminary data.</text>
</comment>
<dbReference type="PIRSF" id="PIRSF001430">
    <property type="entry name" value="tRNA_psdUrid_synth"/>
    <property type="match status" value="1"/>
</dbReference>
<protein>
    <recommendedName>
        <fullName evidence="4">tRNA pseudouridine synthase A</fullName>
        <ecNumber evidence="4">5.4.99.12</ecNumber>
    </recommendedName>
    <alternativeName>
        <fullName evidence="4">tRNA pseudouridine(38-40) synthase</fullName>
    </alternativeName>
    <alternativeName>
        <fullName evidence="4">tRNA pseudouridylate synthase I</fullName>
    </alternativeName>
    <alternativeName>
        <fullName evidence="4">tRNA-uridine isomerase I</fullName>
    </alternativeName>
</protein>
<dbReference type="PANTHER" id="PTHR11142">
    <property type="entry name" value="PSEUDOURIDYLATE SYNTHASE"/>
    <property type="match status" value="1"/>
</dbReference>
<dbReference type="SUPFAM" id="SSF55120">
    <property type="entry name" value="Pseudouridine synthase"/>
    <property type="match status" value="1"/>
</dbReference>
<comment type="caution">
    <text evidence="4">Lacks conserved residue(s) required for the propagation of feature annotation.</text>
</comment>
<feature type="binding site" evidence="4 6">
    <location>
        <position position="132"/>
    </location>
    <ligand>
        <name>substrate</name>
    </ligand>
</feature>
<evidence type="ECO:0000313" key="10">
    <source>
        <dbReference type="Proteomes" id="UP000628442"/>
    </source>
</evidence>
<dbReference type="Pfam" id="PF01416">
    <property type="entry name" value="PseudoU_synth_1"/>
    <property type="match status" value="2"/>
</dbReference>
<evidence type="ECO:0000256" key="2">
    <source>
        <dbReference type="ARBA" id="ARBA00022694"/>
    </source>
</evidence>
<dbReference type="FunFam" id="3.30.70.580:FF:000001">
    <property type="entry name" value="tRNA pseudouridine synthase A"/>
    <property type="match status" value="1"/>
</dbReference>
<evidence type="ECO:0000256" key="5">
    <source>
        <dbReference type="PIRSR" id="PIRSR001430-1"/>
    </source>
</evidence>
<name>A0AA87XVM1_9BURK</name>
<reference evidence="9" key="1">
    <citation type="journal article" date="2014" name="Int. J. Syst. Evol. Microbiol.">
        <title>Complete genome sequence of Corynebacterium casei LMG S-19264T (=DSM 44701T), isolated from a smear-ripened cheese.</title>
        <authorList>
            <consortium name="US DOE Joint Genome Institute (JGI-PGF)"/>
            <person name="Walter F."/>
            <person name="Albersmeier A."/>
            <person name="Kalinowski J."/>
            <person name="Ruckert C."/>
        </authorList>
    </citation>
    <scope>NUCLEOTIDE SEQUENCE</scope>
    <source>
        <strain evidence="9">KCTC 12343</strain>
    </source>
</reference>
<dbReference type="EC" id="5.4.99.12" evidence="4"/>
<keyword evidence="2 4" id="KW-0819">tRNA processing</keyword>
<keyword evidence="3 4" id="KW-0413">Isomerase</keyword>
<dbReference type="Proteomes" id="UP000628442">
    <property type="component" value="Unassembled WGS sequence"/>
</dbReference>
<feature type="domain" description="Pseudouridine synthase I TruA alpha/beta" evidence="8">
    <location>
        <begin position="15"/>
        <end position="100"/>
    </location>
</feature>
<evidence type="ECO:0000256" key="4">
    <source>
        <dbReference type="HAMAP-Rule" id="MF_00171"/>
    </source>
</evidence>
<dbReference type="AlphaFoldDB" id="A0AA87XVM1"/>
<sequence length="283" mass="31649">MIGQALKRIALGVQYNGADWQGYQVQPHGQTVQDKLEQAIERFACVRIGTTCAGRTDAGVHALGQVVHFDTPLQREPHAWVRGINAFLPDSIGVRWAKELHEVGPPFDPSSADEFQPDKDFHARFSARSRTYHYLLYNNAVRAPLLSGRAGFTHRPLDVERMRAAVQPLLGKHDFSAFRAAGCQAKTPVKDMYEIGIERHGDMILFTLRASAFLHHMVRNLVGSLVYVGQGREHTGWLGELLAARNRTLAAPTFMPDGLYLAQIEYDAKWGLPQETPRILPAF</sequence>
<dbReference type="HAMAP" id="MF_00171">
    <property type="entry name" value="TruA"/>
    <property type="match status" value="1"/>
</dbReference>
<evidence type="ECO:0000259" key="8">
    <source>
        <dbReference type="Pfam" id="PF01416"/>
    </source>
</evidence>
<feature type="active site" description="Nucleophile" evidence="4 5">
    <location>
        <position position="57"/>
    </location>
</feature>
<feature type="domain" description="Pseudouridine synthase I TruA alpha/beta" evidence="8">
    <location>
        <begin position="165"/>
        <end position="267"/>
    </location>
</feature>
<dbReference type="CDD" id="cd02570">
    <property type="entry name" value="PseudoU_synth_EcTruA"/>
    <property type="match status" value="1"/>
</dbReference>
<dbReference type="Gene3D" id="3.30.70.660">
    <property type="entry name" value="Pseudouridine synthase I, catalytic domain, C-terminal subdomain"/>
    <property type="match status" value="1"/>
</dbReference>
<proteinExistence type="inferred from homology"/>